<reference evidence="2" key="1">
    <citation type="journal article" date="2017" name="Genome Biol.">
        <title>Comparative genomics reveals high biological diversity and specific adaptations in the industrially and medically important fungal genus Aspergillus.</title>
        <authorList>
            <person name="de Vries R.P."/>
            <person name="Riley R."/>
            <person name="Wiebenga A."/>
            <person name="Aguilar-Osorio G."/>
            <person name="Amillis S."/>
            <person name="Uchima C.A."/>
            <person name="Anderluh G."/>
            <person name="Asadollahi M."/>
            <person name="Askin M."/>
            <person name="Barry K."/>
            <person name="Battaglia E."/>
            <person name="Bayram O."/>
            <person name="Benocci T."/>
            <person name="Braus-Stromeyer S.A."/>
            <person name="Caldana C."/>
            <person name="Canovas D."/>
            <person name="Cerqueira G.C."/>
            <person name="Chen F."/>
            <person name="Chen W."/>
            <person name="Choi C."/>
            <person name="Clum A."/>
            <person name="Dos Santos R.A."/>
            <person name="Damasio A.R."/>
            <person name="Diallinas G."/>
            <person name="Emri T."/>
            <person name="Fekete E."/>
            <person name="Flipphi M."/>
            <person name="Freyberg S."/>
            <person name="Gallo A."/>
            <person name="Gournas C."/>
            <person name="Habgood R."/>
            <person name="Hainaut M."/>
            <person name="Harispe M.L."/>
            <person name="Henrissat B."/>
            <person name="Hilden K.S."/>
            <person name="Hope R."/>
            <person name="Hossain A."/>
            <person name="Karabika E."/>
            <person name="Karaffa L."/>
            <person name="Karanyi Z."/>
            <person name="Krasevec N."/>
            <person name="Kuo A."/>
            <person name="Kusch H."/>
            <person name="LaButti K."/>
            <person name="Lagendijk E.L."/>
            <person name="Lapidus A."/>
            <person name="Levasseur A."/>
            <person name="Lindquist E."/>
            <person name="Lipzen A."/>
            <person name="Logrieco A.F."/>
            <person name="MacCabe A."/>
            <person name="Maekelae M.R."/>
            <person name="Malavazi I."/>
            <person name="Melin P."/>
            <person name="Meyer V."/>
            <person name="Mielnichuk N."/>
            <person name="Miskei M."/>
            <person name="Molnar A.P."/>
            <person name="Mule G."/>
            <person name="Ngan C.Y."/>
            <person name="Orejas M."/>
            <person name="Orosz E."/>
            <person name="Ouedraogo J.P."/>
            <person name="Overkamp K.M."/>
            <person name="Park H.-S."/>
            <person name="Perrone G."/>
            <person name="Piumi F."/>
            <person name="Punt P.J."/>
            <person name="Ram A.F."/>
            <person name="Ramon A."/>
            <person name="Rauscher S."/>
            <person name="Record E."/>
            <person name="Riano-Pachon D.M."/>
            <person name="Robert V."/>
            <person name="Roehrig J."/>
            <person name="Ruller R."/>
            <person name="Salamov A."/>
            <person name="Salih N.S."/>
            <person name="Samson R.A."/>
            <person name="Sandor E."/>
            <person name="Sanguinetti M."/>
            <person name="Schuetze T."/>
            <person name="Sepcic K."/>
            <person name="Shelest E."/>
            <person name="Sherlock G."/>
            <person name="Sophianopoulou V."/>
            <person name="Squina F.M."/>
            <person name="Sun H."/>
            <person name="Susca A."/>
            <person name="Todd R.B."/>
            <person name="Tsang A."/>
            <person name="Unkles S.E."/>
            <person name="van de Wiele N."/>
            <person name="van Rossen-Uffink D."/>
            <person name="Oliveira J.V."/>
            <person name="Vesth T.C."/>
            <person name="Visser J."/>
            <person name="Yu J.-H."/>
            <person name="Zhou M."/>
            <person name="Andersen M.R."/>
            <person name="Archer D.B."/>
            <person name="Baker S.E."/>
            <person name="Benoit I."/>
            <person name="Brakhage A.A."/>
            <person name="Braus G.H."/>
            <person name="Fischer R."/>
            <person name="Frisvad J.C."/>
            <person name="Goldman G.H."/>
            <person name="Houbraken J."/>
            <person name="Oakley B."/>
            <person name="Pocsi I."/>
            <person name="Scazzocchio C."/>
            <person name="Seiboth B."/>
            <person name="vanKuyk P.A."/>
            <person name="Wortman J."/>
            <person name="Dyer P.S."/>
            <person name="Grigoriev I.V."/>
        </authorList>
    </citation>
    <scope>NUCLEOTIDE SEQUENCE [LARGE SCALE GENOMIC DNA]</scope>
    <source>
        <strain evidence="2">ITEM 5010</strain>
    </source>
</reference>
<proteinExistence type="predicted"/>
<dbReference type="VEuPathDB" id="FungiDB:ASPCADRAFT_203620"/>
<dbReference type="Proteomes" id="UP000188318">
    <property type="component" value="Unassembled WGS sequence"/>
</dbReference>
<organism evidence="1 2">
    <name type="scientific">Aspergillus carbonarius (strain ITEM 5010)</name>
    <dbReference type="NCBI Taxonomy" id="602072"/>
    <lineage>
        <taxon>Eukaryota</taxon>
        <taxon>Fungi</taxon>
        <taxon>Dikarya</taxon>
        <taxon>Ascomycota</taxon>
        <taxon>Pezizomycotina</taxon>
        <taxon>Eurotiomycetes</taxon>
        <taxon>Eurotiomycetidae</taxon>
        <taxon>Eurotiales</taxon>
        <taxon>Aspergillaceae</taxon>
        <taxon>Aspergillus</taxon>
        <taxon>Aspergillus subgen. Circumdati</taxon>
    </lineage>
</organism>
<name>A0A1R3RZD0_ASPC5</name>
<keyword evidence="2" id="KW-1185">Reference proteome</keyword>
<dbReference type="AlphaFoldDB" id="A0A1R3RZD0"/>
<dbReference type="EMBL" id="KV907494">
    <property type="protein sequence ID" value="OOF99797.1"/>
    <property type="molecule type" value="Genomic_DNA"/>
</dbReference>
<gene>
    <name evidence="1" type="ORF">ASPCADRAFT_203620</name>
</gene>
<evidence type="ECO:0000313" key="1">
    <source>
        <dbReference type="EMBL" id="OOF99797.1"/>
    </source>
</evidence>
<accession>A0A1R3RZD0</accession>
<protein>
    <submittedName>
        <fullName evidence="1">Uncharacterized protein</fullName>
    </submittedName>
</protein>
<sequence>MPVVSPALLVHRWQMLSMSSWLSATHLTTHSLALIPTVSVRTNPCGTGGWSGSATPHCNASGTYELRVGRRN</sequence>
<evidence type="ECO:0000313" key="2">
    <source>
        <dbReference type="Proteomes" id="UP000188318"/>
    </source>
</evidence>